<evidence type="ECO:0008006" key="3">
    <source>
        <dbReference type="Google" id="ProtNLM"/>
    </source>
</evidence>
<comment type="caution">
    <text evidence="1">The sequence shown here is derived from an EMBL/GenBank/DDBJ whole genome shotgun (WGS) entry which is preliminary data.</text>
</comment>
<dbReference type="EMBL" id="JBHULY010000039">
    <property type="protein sequence ID" value="MFD2727485.1"/>
    <property type="molecule type" value="Genomic_DNA"/>
</dbReference>
<keyword evidence="2" id="KW-1185">Reference proteome</keyword>
<proteinExistence type="predicted"/>
<organism evidence="1 2">
    <name type="scientific">Hyunsoonleella rubra</name>
    <dbReference type="NCBI Taxonomy" id="1737062"/>
    <lineage>
        <taxon>Bacteria</taxon>
        <taxon>Pseudomonadati</taxon>
        <taxon>Bacteroidota</taxon>
        <taxon>Flavobacteriia</taxon>
        <taxon>Flavobacteriales</taxon>
        <taxon>Flavobacteriaceae</taxon>
    </lineage>
</organism>
<protein>
    <recommendedName>
        <fullName evidence="3">Secreted protein</fullName>
    </recommendedName>
</protein>
<sequence length="110" mass="12863">MHGLKQHIVFRLSTILLVATLFTPTAIKVAHIFEHYEHVLCVGGDDTHIHKVDLDCEFQKFQINNHFLTPQDFGDWVQITHHHKTQILTYRFLDNHRQLSFSLRGPPVLV</sequence>
<accession>A0ABW5TFM8</accession>
<evidence type="ECO:0000313" key="1">
    <source>
        <dbReference type="EMBL" id="MFD2727485.1"/>
    </source>
</evidence>
<dbReference type="Proteomes" id="UP001597476">
    <property type="component" value="Unassembled WGS sequence"/>
</dbReference>
<reference evidence="2" key="1">
    <citation type="journal article" date="2019" name="Int. J. Syst. Evol. Microbiol.">
        <title>The Global Catalogue of Microorganisms (GCM) 10K type strain sequencing project: providing services to taxonomists for standard genome sequencing and annotation.</title>
        <authorList>
            <consortium name="The Broad Institute Genomics Platform"/>
            <consortium name="The Broad Institute Genome Sequencing Center for Infectious Disease"/>
            <person name="Wu L."/>
            <person name="Ma J."/>
        </authorList>
    </citation>
    <scope>NUCLEOTIDE SEQUENCE [LARGE SCALE GENOMIC DNA]</scope>
    <source>
        <strain evidence="2">KCTC 42398</strain>
    </source>
</reference>
<gene>
    <name evidence="1" type="ORF">ACFSR8_14770</name>
</gene>
<evidence type="ECO:0000313" key="2">
    <source>
        <dbReference type="Proteomes" id="UP001597476"/>
    </source>
</evidence>
<name>A0ABW5TFM8_9FLAO</name>